<keyword evidence="3" id="KW-0812">Transmembrane</keyword>
<dbReference type="EMBL" id="KZ819665">
    <property type="protein sequence ID" value="PWN28657.1"/>
    <property type="molecule type" value="Genomic_DNA"/>
</dbReference>
<organism evidence="5 6">
    <name type="scientific">Jaminaea rosea</name>
    <dbReference type="NCBI Taxonomy" id="1569628"/>
    <lineage>
        <taxon>Eukaryota</taxon>
        <taxon>Fungi</taxon>
        <taxon>Dikarya</taxon>
        <taxon>Basidiomycota</taxon>
        <taxon>Ustilaginomycotina</taxon>
        <taxon>Exobasidiomycetes</taxon>
        <taxon>Microstromatales</taxon>
        <taxon>Microstromatales incertae sedis</taxon>
        <taxon>Jaminaea</taxon>
    </lineage>
</organism>
<dbReference type="OrthoDB" id="2747330at2759"/>
<dbReference type="InterPro" id="IPR034164">
    <property type="entry name" value="Pepsin-like_dom"/>
</dbReference>
<feature type="region of interest" description="Disordered" evidence="2">
    <location>
        <begin position="1"/>
        <end position="63"/>
    </location>
</feature>
<dbReference type="InterPro" id="IPR021109">
    <property type="entry name" value="Peptidase_aspartic_dom_sf"/>
</dbReference>
<dbReference type="PROSITE" id="PS51767">
    <property type="entry name" value="PEPTIDASE_A1"/>
    <property type="match status" value="1"/>
</dbReference>
<dbReference type="Proteomes" id="UP000245884">
    <property type="component" value="Unassembled WGS sequence"/>
</dbReference>
<feature type="region of interest" description="Disordered" evidence="2">
    <location>
        <begin position="653"/>
        <end position="689"/>
    </location>
</feature>
<feature type="domain" description="Peptidase A1" evidence="4">
    <location>
        <begin position="82"/>
        <end position="443"/>
    </location>
</feature>
<proteinExistence type="inferred from homology"/>
<evidence type="ECO:0000313" key="6">
    <source>
        <dbReference type="Proteomes" id="UP000245884"/>
    </source>
</evidence>
<protein>
    <submittedName>
        <fullName evidence="5">Acid protease</fullName>
    </submittedName>
</protein>
<feature type="region of interest" description="Disordered" evidence="2">
    <location>
        <begin position="536"/>
        <end position="566"/>
    </location>
</feature>
<dbReference type="InterPro" id="IPR033121">
    <property type="entry name" value="PEPTIDASE_A1"/>
</dbReference>
<accession>A0A316UTP2</accession>
<dbReference type="PANTHER" id="PTHR47966">
    <property type="entry name" value="BETA-SITE APP-CLEAVING ENZYME, ISOFORM A-RELATED"/>
    <property type="match status" value="1"/>
</dbReference>
<evidence type="ECO:0000256" key="1">
    <source>
        <dbReference type="ARBA" id="ARBA00007447"/>
    </source>
</evidence>
<feature type="compositionally biased region" description="Low complexity" evidence="2">
    <location>
        <begin position="27"/>
        <end position="58"/>
    </location>
</feature>
<evidence type="ECO:0000259" key="4">
    <source>
        <dbReference type="PROSITE" id="PS51767"/>
    </source>
</evidence>
<dbReference type="CDD" id="cd05471">
    <property type="entry name" value="pepsin_like"/>
    <property type="match status" value="1"/>
</dbReference>
<comment type="similarity">
    <text evidence="1">Belongs to the peptidase A1 family.</text>
</comment>
<keyword evidence="5" id="KW-0378">Hydrolase</keyword>
<evidence type="ECO:0000256" key="2">
    <source>
        <dbReference type="SAM" id="MobiDB-lite"/>
    </source>
</evidence>
<name>A0A316UTP2_9BASI</name>
<feature type="compositionally biased region" description="Basic and acidic residues" evidence="2">
    <location>
        <begin position="541"/>
        <end position="562"/>
    </location>
</feature>
<keyword evidence="3" id="KW-0472">Membrane</keyword>
<dbReference type="PANTHER" id="PTHR47966:SF73">
    <property type="entry name" value="PEPTIDASE A1 DOMAIN-CONTAINING PROTEIN"/>
    <property type="match status" value="1"/>
</dbReference>
<dbReference type="InterPro" id="IPR001461">
    <property type="entry name" value="Aspartic_peptidase_A1"/>
</dbReference>
<dbReference type="STRING" id="1569628.A0A316UTP2"/>
<feature type="transmembrane region" description="Helical" evidence="3">
    <location>
        <begin position="506"/>
        <end position="527"/>
    </location>
</feature>
<dbReference type="GeneID" id="37027758"/>
<dbReference type="SUPFAM" id="SSF50630">
    <property type="entry name" value="Acid proteases"/>
    <property type="match status" value="1"/>
</dbReference>
<dbReference type="GO" id="GO:0004190">
    <property type="term" value="F:aspartic-type endopeptidase activity"/>
    <property type="evidence" value="ECO:0007669"/>
    <property type="project" value="InterPro"/>
</dbReference>
<dbReference type="GO" id="GO:0006508">
    <property type="term" value="P:proteolysis"/>
    <property type="evidence" value="ECO:0007669"/>
    <property type="project" value="UniProtKB-KW"/>
</dbReference>
<keyword evidence="6" id="KW-1185">Reference proteome</keyword>
<keyword evidence="5" id="KW-0645">Protease</keyword>
<evidence type="ECO:0000313" key="5">
    <source>
        <dbReference type="EMBL" id="PWN28657.1"/>
    </source>
</evidence>
<dbReference type="RefSeq" id="XP_025363269.1">
    <property type="nucleotide sequence ID" value="XM_025505935.1"/>
</dbReference>
<dbReference type="PRINTS" id="PR00792">
    <property type="entry name" value="PEPSIN"/>
</dbReference>
<gene>
    <name evidence="5" type="ORF">BDZ90DRAFT_231627</name>
</gene>
<keyword evidence="3" id="KW-1133">Transmembrane helix</keyword>
<dbReference type="AlphaFoldDB" id="A0A316UTP2"/>
<evidence type="ECO:0000256" key="3">
    <source>
        <dbReference type="SAM" id="Phobius"/>
    </source>
</evidence>
<dbReference type="Pfam" id="PF00026">
    <property type="entry name" value="Asp"/>
    <property type="match status" value="1"/>
</dbReference>
<dbReference type="Gene3D" id="2.40.70.10">
    <property type="entry name" value="Acid Proteases"/>
    <property type="match status" value="2"/>
</dbReference>
<reference evidence="5 6" key="1">
    <citation type="journal article" date="2018" name="Mol. Biol. Evol.">
        <title>Broad Genomic Sampling Reveals a Smut Pathogenic Ancestry of the Fungal Clade Ustilaginomycotina.</title>
        <authorList>
            <person name="Kijpornyongpan T."/>
            <person name="Mondo S.J."/>
            <person name="Barry K."/>
            <person name="Sandor L."/>
            <person name="Lee J."/>
            <person name="Lipzen A."/>
            <person name="Pangilinan J."/>
            <person name="LaButti K."/>
            <person name="Hainaut M."/>
            <person name="Henrissat B."/>
            <person name="Grigoriev I.V."/>
            <person name="Spatafora J.W."/>
            <person name="Aime M.C."/>
        </authorList>
    </citation>
    <scope>NUCLEOTIDE SEQUENCE [LARGE SCALE GENOMIC DNA]</scope>
    <source>
        <strain evidence="5 6">MCA 5214</strain>
    </source>
</reference>
<feature type="compositionally biased region" description="Basic and acidic residues" evidence="2">
    <location>
        <begin position="1"/>
        <end position="12"/>
    </location>
</feature>
<sequence>MTAHAEPYERPSKLLRRRKSGDLAGRAPPATSASSSSSSSATASSSSAAASAASSSPSGATLPRSPNIIPLNYGFSDGQLVYSAPLTLGSNTTLNVLVDTGSADLWVADTRCRSDSCQGTSNGNEVQRYDVRASGAVSTGKSWNISYVNGGAEGDVWTQDVQLGKAQVKGQAFGAATDVDNEQLASMNVSGILGLSLTSNSVIGAGENNSLPTPSITGDVLAGLWADADTGTRMFGVGLQRLPSDGGGRTATSSLSLLGVDPAYVSSSSRIPLTQVVPDANGLAHHWKLYLTDISANNGSATFRIPTSFPGQTTLYPTVVLDTAAPLNYAPAALLNAIYGTYVDPSTGQRLGPSDSGIYYTPCTLPLNLTLSVGGISVPIHPLDASLAQDTPDTSGAATSGCIGSFQSLDAGSPAGADVVLGAPFLRSAYSVYTCDGVLQGAPAAAAGDSGCLNPQVGLFPTTTNLTEAFDEFHQVRVEGKSLGSNAQYGINTSNDSGGLSTGGKIAIGVVVAFLGMMLLFGLLAWYARRRARRSGADGGYTREKEGGDAGATDETHSDSASHKAAVAALSAKEQARLREAALLHGYFADDIVPEGSEQQQEPRWGTDSTTQSFAAGAGTNTAEWDTSSRGYVDARRVRRQYLARHPSLIELQERKRGEEVGEQTMAEEADRTSTSSQQRLVRTPSGRI</sequence>